<reference evidence="2" key="2">
    <citation type="submission" date="2020-09" db="EMBL/GenBank/DDBJ databases">
        <authorList>
            <person name="Sun Q."/>
            <person name="Zhou Y."/>
        </authorList>
    </citation>
    <scope>NUCLEOTIDE SEQUENCE</scope>
    <source>
        <strain evidence="2">CGMCC 1.15360</strain>
    </source>
</reference>
<name>A0A916Z334_9SPHN</name>
<dbReference type="AlphaFoldDB" id="A0A916Z334"/>
<feature type="domain" description="Bbp19-like phage" evidence="1">
    <location>
        <begin position="16"/>
        <end position="85"/>
    </location>
</feature>
<evidence type="ECO:0000313" key="3">
    <source>
        <dbReference type="Proteomes" id="UP000612349"/>
    </source>
</evidence>
<dbReference type="Pfam" id="PF25181">
    <property type="entry name" value="Phage_Bbp19"/>
    <property type="match status" value="1"/>
</dbReference>
<protein>
    <recommendedName>
        <fullName evidence="1">Bbp19-like phage domain-containing protein</fullName>
    </recommendedName>
</protein>
<sequence>MVKDVFWAVVPRRWLWRWLFLDEEGRVHRPGEAVLADLRDYAGLGRSNFNSDPLMMARLAGRQDVALRIINYLNLDEAQVQQLMEIDDGL</sequence>
<dbReference type="Proteomes" id="UP000612349">
    <property type="component" value="Unassembled WGS sequence"/>
</dbReference>
<reference evidence="2" key="1">
    <citation type="journal article" date="2014" name="Int. J. Syst. Evol. Microbiol.">
        <title>Complete genome sequence of Corynebacterium casei LMG S-19264T (=DSM 44701T), isolated from a smear-ripened cheese.</title>
        <authorList>
            <consortium name="US DOE Joint Genome Institute (JGI-PGF)"/>
            <person name="Walter F."/>
            <person name="Albersmeier A."/>
            <person name="Kalinowski J."/>
            <person name="Ruckert C."/>
        </authorList>
    </citation>
    <scope>NUCLEOTIDE SEQUENCE</scope>
    <source>
        <strain evidence="2">CGMCC 1.15360</strain>
    </source>
</reference>
<evidence type="ECO:0000313" key="2">
    <source>
        <dbReference type="EMBL" id="GGD73949.1"/>
    </source>
</evidence>
<accession>A0A916Z334</accession>
<dbReference type="EMBL" id="BMIP01000005">
    <property type="protein sequence ID" value="GGD73949.1"/>
    <property type="molecule type" value="Genomic_DNA"/>
</dbReference>
<gene>
    <name evidence="2" type="ORF">GCM10010990_24460</name>
</gene>
<organism evidence="2 3">
    <name type="scientific">Croceicoccus mobilis</name>
    <dbReference type="NCBI Taxonomy" id="1703339"/>
    <lineage>
        <taxon>Bacteria</taxon>
        <taxon>Pseudomonadati</taxon>
        <taxon>Pseudomonadota</taxon>
        <taxon>Alphaproteobacteria</taxon>
        <taxon>Sphingomonadales</taxon>
        <taxon>Erythrobacteraceae</taxon>
        <taxon>Croceicoccus</taxon>
    </lineage>
</organism>
<keyword evidence="3" id="KW-1185">Reference proteome</keyword>
<evidence type="ECO:0000259" key="1">
    <source>
        <dbReference type="Pfam" id="PF25181"/>
    </source>
</evidence>
<comment type="caution">
    <text evidence="2">The sequence shown here is derived from an EMBL/GenBank/DDBJ whole genome shotgun (WGS) entry which is preliminary data.</text>
</comment>
<dbReference type="InterPro" id="IPR057447">
    <property type="entry name" value="Bbp19-like_phage"/>
</dbReference>
<proteinExistence type="predicted"/>